<keyword evidence="5" id="KW-1015">Disulfide bond</keyword>
<dbReference type="STRING" id="69004.A0A182QKU4"/>
<dbReference type="GO" id="GO:0005576">
    <property type="term" value="C:extracellular region"/>
    <property type="evidence" value="ECO:0007669"/>
    <property type="project" value="UniProtKB-SubCell"/>
</dbReference>
<dbReference type="PROSITE" id="PS51257">
    <property type="entry name" value="PROKAR_LIPOPROTEIN"/>
    <property type="match status" value="1"/>
</dbReference>
<feature type="signal peptide" evidence="7">
    <location>
        <begin position="1"/>
        <end position="23"/>
    </location>
</feature>
<protein>
    <recommendedName>
        <fullName evidence="7">CLIP domain-containing serine protease</fullName>
        <ecNumber evidence="7">3.4.21.-</ecNumber>
    </recommendedName>
</protein>
<dbReference type="InterPro" id="IPR001254">
    <property type="entry name" value="Trypsin_dom"/>
</dbReference>
<dbReference type="Pfam" id="PF00089">
    <property type="entry name" value="Trypsin"/>
    <property type="match status" value="1"/>
</dbReference>
<dbReference type="Gene3D" id="2.40.10.10">
    <property type="entry name" value="Trypsin-like serine proteases"/>
    <property type="match status" value="1"/>
</dbReference>
<evidence type="ECO:0000256" key="6">
    <source>
        <dbReference type="ARBA" id="ARBA00024195"/>
    </source>
</evidence>
<dbReference type="VEuPathDB" id="VectorBase:AFAF012243"/>
<dbReference type="GO" id="GO:0004252">
    <property type="term" value="F:serine-type endopeptidase activity"/>
    <property type="evidence" value="ECO:0007669"/>
    <property type="project" value="UniProtKB-UniRule"/>
</dbReference>
<keyword evidence="7" id="KW-0964">Secreted</keyword>
<evidence type="ECO:0000256" key="2">
    <source>
        <dbReference type="ARBA" id="ARBA00022729"/>
    </source>
</evidence>
<accession>A0A182QKU4</accession>
<comment type="subcellular location">
    <subcellularLocation>
        <location evidence="7">Secreted</location>
    </subcellularLocation>
</comment>
<evidence type="ECO:0000256" key="3">
    <source>
        <dbReference type="ARBA" id="ARBA00022801"/>
    </source>
</evidence>
<dbReference type="InterPro" id="IPR038565">
    <property type="entry name" value="CLIP_sf"/>
</dbReference>
<dbReference type="FunFam" id="2.40.10.10:FF:000068">
    <property type="entry name" value="transmembrane protease serine 2"/>
    <property type="match status" value="1"/>
</dbReference>
<dbReference type="InterPro" id="IPR051333">
    <property type="entry name" value="CLIP_Serine_Protease"/>
</dbReference>
<evidence type="ECO:0000256" key="7">
    <source>
        <dbReference type="RuleBase" id="RU366078"/>
    </source>
</evidence>
<dbReference type="InterPro" id="IPR022700">
    <property type="entry name" value="CLIP"/>
</dbReference>
<dbReference type="InterPro" id="IPR018114">
    <property type="entry name" value="TRYPSIN_HIS"/>
</dbReference>
<dbReference type="Pfam" id="PF12032">
    <property type="entry name" value="CLIP"/>
    <property type="match status" value="1"/>
</dbReference>
<dbReference type="InterPro" id="IPR009003">
    <property type="entry name" value="Peptidase_S1_PA"/>
</dbReference>
<reference evidence="10" key="2">
    <citation type="submission" date="2020-05" db="UniProtKB">
        <authorList>
            <consortium name="EnsemblMetazoa"/>
        </authorList>
    </citation>
    <scope>IDENTIFICATION</scope>
    <source>
        <strain evidence="10">FAR1</strain>
    </source>
</reference>
<dbReference type="GO" id="GO:0006508">
    <property type="term" value="P:proteolysis"/>
    <property type="evidence" value="ECO:0007669"/>
    <property type="project" value="UniProtKB-KW"/>
</dbReference>
<dbReference type="PROSITE" id="PS00134">
    <property type="entry name" value="TRYPSIN_HIS"/>
    <property type="match status" value="1"/>
</dbReference>
<dbReference type="EMBL" id="AXCN02001663">
    <property type="status" value="NOT_ANNOTATED_CDS"/>
    <property type="molecule type" value="Genomic_DNA"/>
</dbReference>
<keyword evidence="11" id="KW-1185">Reference proteome</keyword>
<dbReference type="SMART" id="SM00020">
    <property type="entry name" value="Tryp_SPc"/>
    <property type="match status" value="1"/>
</dbReference>
<comment type="domain">
    <text evidence="7">The clip domain consists of 35-55 residues which are 'knitted' together usually by 3 conserved disulfide bonds forming a clip-like compact structure.</text>
</comment>
<proteinExistence type="inferred from homology"/>
<dbReference type="CDD" id="cd00190">
    <property type="entry name" value="Tryp_SPc"/>
    <property type="match status" value="1"/>
</dbReference>
<dbReference type="PROSITE" id="PS50240">
    <property type="entry name" value="TRYPSIN_DOM"/>
    <property type="match status" value="1"/>
</dbReference>
<dbReference type="InterPro" id="IPR043504">
    <property type="entry name" value="Peptidase_S1_PA_chymotrypsin"/>
</dbReference>
<keyword evidence="4 7" id="KW-0720">Serine protease</keyword>
<evidence type="ECO:0000256" key="8">
    <source>
        <dbReference type="SAM" id="MobiDB-lite"/>
    </source>
</evidence>
<dbReference type="SUPFAM" id="SSF50494">
    <property type="entry name" value="Trypsin-like serine proteases"/>
    <property type="match status" value="1"/>
</dbReference>
<dbReference type="PRINTS" id="PR00722">
    <property type="entry name" value="CHYMOTRYPSIN"/>
</dbReference>
<feature type="domain" description="Peptidase S1" evidence="9">
    <location>
        <begin position="169"/>
        <end position="419"/>
    </location>
</feature>
<keyword evidence="1 7" id="KW-0645">Protease</keyword>
<keyword evidence="3 7" id="KW-0378">Hydrolase</keyword>
<comment type="similarity">
    <text evidence="6 7">Belongs to the peptidase S1 family. CLIP subfamily.</text>
</comment>
<dbReference type="EC" id="3.4.21.-" evidence="7"/>
<evidence type="ECO:0000259" key="9">
    <source>
        <dbReference type="PROSITE" id="PS50240"/>
    </source>
</evidence>
<dbReference type="InterPro" id="IPR001314">
    <property type="entry name" value="Peptidase_S1A"/>
</dbReference>
<dbReference type="Proteomes" id="UP000075886">
    <property type="component" value="Unassembled WGS sequence"/>
</dbReference>
<feature type="region of interest" description="Disordered" evidence="8">
    <location>
        <begin position="106"/>
        <end position="144"/>
    </location>
</feature>
<feature type="chain" id="PRO_5023963036" description="CLIP domain-containing serine protease" evidence="7">
    <location>
        <begin position="24"/>
        <end position="423"/>
    </location>
</feature>
<sequence>MRCAHFELLCAAFLLLGSCFVIGQQQLNQACILPNLNTGRCVPLNDCPEIVELVEGNVVYPGQTNRVHSVLRGCGSNETSSDPIVCCESPRLPGRRTVDVTTVAEVTTTSTTTTTTRRPSPKSTTRRPTPTTTRRPTPAPTLPTTTIRYDHFKDLLPERCGEESPGYNVFSDVEDEDNKHVWAVFLEIRRVSSNTTGRCVGTLIHERFVLTAAHCLHTTRVDSVRLQFGVNRLSKFVECLITDECQERTAAEFIIHHGYNSHTSANDIALVRVSEPVLTGADTGIIPACLPLDHLFDETLADDPSVLSLGWGETRRETMSDRKMIVLLNVLSQEQCARQLRNSNRFNASMLYSVMCTVGVNPGQDVCQGDSGAPLLQIREKRAYVVGVVSIGPKCGTSPAATISTRVSEYRNWILTNMKQARQ</sequence>
<evidence type="ECO:0000256" key="5">
    <source>
        <dbReference type="ARBA" id="ARBA00023157"/>
    </source>
</evidence>
<dbReference type="PANTHER" id="PTHR24260:SF135">
    <property type="entry name" value="CLIP DOMAIN-CONTAINING SERINE PROTEASE-RELATED"/>
    <property type="match status" value="1"/>
</dbReference>
<dbReference type="PANTHER" id="PTHR24260">
    <property type="match status" value="1"/>
</dbReference>
<dbReference type="Gene3D" id="3.30.1640.30">
    <property type="match status" value="1"/>
</dbReference>
<reference evidence="11" key="1">
    <citation type="submission" date="2014-01" db="EMBL/GenBank/DDBJ databases">
        <title>The Genome Sequence of Anopheles farauti FAR1 (V2).</title>
        <authorList>
            <consortium name="The Broad Institute Genomics Platform"/>
            <person name="Neafsey D.E."/>
            <person name="Besansky N."/>
            <person name="Howell P."/>
            <person name="Walton C."/>
            <person name="Young S.K."/>
            <person name="Zeng Q."/>
            <person name="Gargeya S."/>
            <person name="Fitzgerald M."/>
            <person name="Haas B."/>
            <person name="Abouelleil A."/>
            <person name="Allen A.W."/>
            <person name="Alvarado L."/>
            <person name="Arachchi H.M."/>
            <person name="Berlin A.M."/>
            <person name="Chapman S.B."/>
            <person name="Gainer-Dewar J."/>
            <person name="Goldberg J."/>
            <person name="Griggs A."/>
            <person name="Gujja S."/>
            <person name="Hansen M."/>
            <person name="Howarth C."/>
            <person name="Imamovic A."/>
            <person name="Ireland A."/>
            <person name="Larimer J."/>
            <person name="McCowan C."/>
            <person name="Murphy C."/>
            <person name="Pearson M."/>
            <person name="Poon T.W."/>
            <person name="Priest M."/>
            <person name="Roberts A."/>
            <person name="Saif S."/>
            <person name="Shea T."/>
            <person name="Sisk P."/>
            <person name="Sykes S."/>
            <person name="Wortman J."/>
            <person name="Nusbaum C."/>
            <person name="Birren B."/>
        </authorList>
    </citation>
    <scope>NUCLEOTIDE SEQUENCE [LARGE SCALE GENOMIC DNA]</scope>
    <source>
        <strain evidence="11">FAR1</strain>
    </source>
</reference>
<evidence type="ECO:0000313" key="11">
    <source>
        <dbReference type="Proteomes" id="UP000075886"/>
    </source>
</evidence>
<dbReference type="AlphaFoldDB" id="A0A182QKU4"/>
<evidence type="ECO:0000256" key="1">
    <source>
        <dbReference type="ARBA" id="ARBA00022670"/>
    </source>
</evidence>
<name>A0A182QKU4_9DIPT</name>
<evidence type="ECO:0000256" key="4">
    <source>
        <dbReference type="ARBA" id="ARBA00022825"/>
    </source>
</evidence>
<keyword evidence="2 7" id="KW-0732">Signal</keyword>
<dbReference type="EnsemblMetazoa" id="AFAF012243-RA">
    <property type="protein sequence ID" value="AFAF012243-PA"/>
    <property type="gene ID" value="AFAF012243"/>
</dbReference>
<organism evidence="10 11">
    <name type="scientific">Anopheles farauti</name>
    <dbReference type="NCBI Taxonomy" id="69004"/>
    <lineage>
        <taxon>Eukaryota</taxon>
        <taxon>Metazoa</taxon>
        <taxon>Ecdysozoa</taxon>
        <taxon>Arthropoda</taxon>
        <taxon>Hexapoda</taxon>
        <taxon>Insecta</taxon>
        <taxon>Pterygota</taxon>
        <taxon>Neoptera</taxon>
        <taxon>Endopterygota</taxon>
        <taxon>Diptera</taxon>
        <taxon>Nematocera</taxon>
        <taxon>Culicoidea</taxon>
        <taxon>Culicidae</taxon>
        <taxon>Anophelinae</taxon>
        <taxon>Anopheles</taxon>
    </lineage>
</organism>
<evidence type="ECO:0000313" key="10">
    <source>
        <dbReference type="EnsemblMetazoa" id="AFAF012243-PA"/>
    </source>
</evidence>